<name>A0A7I7SMQ1_9MYCO</name>
<protein>
    <submittedName>
        <fullName evidence="2">Uncharacterized protein</fullName>
    </submittedName>
</protein>
<evidence type="ECO:0000256" key="1">
    <source>
        <dbReference type="SAM" id="Phobius"/>
    </source>
</evidence>
<gene>
    <name evidence="2" type="ORF">MSAR_13900</name>
</gene>
<evidence type="ECO:0000313" key="2">
    <source>
        <dbReference type="EMBL" id="BBY58254.1"/>
    </source>
</evidence>
<dbReference type="AlphaFoldDB" id="A0A7I7SMQ1"/>
<proteinExistence type="predicted"/>
<dbReference type="Proteomes" id="UP000466445">
    <property type="component" value="Chromosome"/>
</dbReference>
<accession>A0A7I7SMQ1</accession>
<keyword evidence="1" id="KW-1133">Transmembrane helix</keyword>
<organism evidence="2 3">
    <name type="scientific">Mycolicibacterium sarraceniae</name>
    <dbReference type="NCBI Taxonomy" id="1534348"/>
    <lineage>
        <taxon>Bacteria</taxon>
        <taxon>Bacillati</taxon>
        <taxon>Actinomycetota</taxon>
        <taxon>Actinomycetes</taxon>
        <taxon>Mycobacteriales</taxon>
        <taxon>Mycobacteriaceae</taxon>
        <taxon>Mycolicibacterium</taxon>
    </lineage>
</organism>
<reference evidence="2 3" key="1">
    <citation type="journal article" date="2019" name="Emerg. Microbes Infect.">
        <title>Comprehensive subspecies identification of 175 nontuberculous mycobacteria species based on 7547 genomic profiles.</title>
        <authorList>
            <person name="Matsumoto Y."/>
            <person name="Kinjo T."/>
            <person name="Motooka D."/>
            <person name="Nabeya D."/>
            <person name="Jung N."/>
            <person name="Uechi K."/>
            <person name="Horii T."/>
            <person name="Iida T."/>
            <person name="Fujita J."/>
            <person name="Nakamura S."/>
        </authorList>
    </citation>
    <scope>NUCLEOTIDE SEQUENCE [LARGE SCALE GENOMIC DNA]</scope>
    <source>
        <strain evidence="2 3">JCM 30395</strain>
    </source>
</reference>
<evidence type="ECO:0000313" key="3">
    <source>
        <dbReference type="Proteomes" id="UP000466445"/>
    </source>
</evidence>
<keyword evidence="1" id="KW-0812">Transmembrane</keyword>
<dbReference type="EMBL" id="AP022595">
    <property type="protein sequence ID" value="BBY58254.1"/>
    <property type="molecule type" value="Genomic_DNA"/>
</dbReference>
<feature type="transmembrane region" description="Helical" evidence="1">
    <location>
        <begin position="37"/>
        <end position="58"/>
    </location>
</feature>
<keyword evidence="1" id="KW-0472">Membrane</keyword>
<dbReference type="RefSeq" id="WP_163695599.1">
    <property type="nucleotide sequence ID" value="NZ_AP022595.1"/>
</dbReference>
<sequence length="247" mass="26004">MTTPVPVTGEEEFLGYALPPGTYLAPALRHARFSNTVGLWAAGVVVVALILVGVSLMVTQKAPRYMCPPECGAPPMGTPVTGLPRFTAPDGSFSVSYPAPGSAYEVTTDARGITAKFTGGDTGYMQLFSQPAAGRSARDIADELLKKKFPDAKVAYEIPNAMVGYQPGYGEVADVWPQGTGNSYIRIRTVLLVSVKNDLALVAGAVGPYHAFGPDFGPGLPSGANLQLAQDMGKYVNSFTWNGDPAR</sequence>
<dbReference type="KEGG" id="msar:MSAR_13900"/>
<keyword evidence="3" id="KW-1185">Reference proteome</keyword>